<protein>
    <submittedName>
        <fullName evidence="4">Multidrug resistance protein MdtA</fullName>
    </submittedName>
</protein>
<dbReference type="Pfam" id="PF25917">
    <property type="entry name" value="BSH_RND"/>
    <property type="match status" value="1"/>
</dbReference>
<keyword evidence="5" id="KW-1185">Reference proteome</keyword>
<dbReference type="SUPFAM" id="SSF111369">
    <property type="entry name" value="HlyD-like secretion proteins"/>
    <property type="match status" value="1"/>
</dbReference>
<dbReference type="Gene3D" id="1.10.287.470">
    <property type="entry name" value="Helix hairpin bin"/>
    <property type="match status" value="1"/>
</dbReference>
<keyword evidence="2" id="KW-0175">Coiled coil</keyword>
<dbReference type="PANTHER" id="PTHR30469:SF15">
    <property type="entry name" value="HLYD FAMILY OF SECRETION PROTEINS"/>
    <property type="match status" value="1"/>
</dbReference>
<evidence type="ECO:0000313" key="5">
    <source>
        <dbReference type="Proteomes" id="UP000094622"/>
    </source>
</evidence>
<accession>A0A1E3H4L4</accession>
<dbReference type="InterPro" id="IPR058625">
    <property type="entry name" value="MdtA-like_BSH"/>
</dbReference>
<proteinExistence type="inferred from homology"/>
<evidence type="ECO:0000256" key="2">
    <source>
        <dbReference type="SAM" id="Coils"/>
    </source>
</evidence>
<evidence type="ECO:0000313" key="4">
    <source>
        <dbReference type="EMBL" id="ODN71268.1"/>
    </source>
</evidence>
<dbReference type="Proteomes" id="UP000094622">
    <property type="component" value="Unassembled WGS sequence"/>
</dbReference>
<name>A0A1E3H4L4_9HYPH</name>
<dbReference type="GO" id="GO:1990281">
    <property type="term" value="C:efflux pump complex"/>
    <property type="evidence" value="ECO:0007669"/>
    <property type="project" value="TreeGrafter"/>
</dbReference>
<comment type="similarity">
    <text evidence="1">Belongs to the membrane fusion protein (MFP) (TC 8.A.1) family.</text>
</comment>
<evidence type="ECO:0000259" key="3">
    <source>
        <dbReference type="Pfam" id="PF25917"/>
    </source>
</evidence>
<dbReference type="GO" id="GO:0015562">
    <property type="term" value="F:efflux transmembrane transporter activity"/>
    <property type="evidence" value="ECO:0007669"/>
    <property type="project" value="TreeGrafter"/>
</dbReference>
<dbReference type="EMBL" id="MCRJ01000025">
    <property type="protein sequence ID" value="ODN71268.1"/>
    <property type="molecule type" value="Genomic_DNA"/>
</dbReference>
<reference evidence="4 5" key="1">
    <citation type="submission" date="2016-07" db="EMBL/GenBank/DDBJ databases">
        <title>Draft Genome Sequence of Methylobrevis pamukkalensis PK2.</title>
        <authorList>
            <person name="Vasilenko O.V."/>
            <person name="Doronina N.V."/>
            <person name="Shmareva M.N."/>
            <person name="Tarlachkov S.V."/>
            <person name="Mustakhimov I."/>
            <person name="Trotsenko Y.A."/>
        </authorList>
    </citation>
    <scope>NUCLEOTIDE SEQUENCE [LARGE SCALE GENOMIC DNA]</scope>
    <source>
        <strain evidence="4 5">PK2</strain>
    </source>
</reference>
<organism evidence="4 5">
    <name type="scientific">Methylobrevis pamukkalensis</name>
    <dbReference type="NCBI Taxonomy" id="1439726"/>
    <lineage>
        <taxon>Bacteria</taxon>
        <taxon>Pseudomonadati</taxon>
        <taxon>Pseudomonadota</taxon>
        <taxon>Alphaproteobacteria</taxon>
        <taxon>Hyphomicrobiales</taxon>
        <taxon>Pleomorphomonadaceae</taxon>
        <taxon>Methylobrevis</taxon>
    </lineage>
</organism>
<feature type="domain" description="Multidrug resistance protein MdtA-like barrel-sandwich hybrid" evidence="3">
    <location>
        <begin position="4"/>
        <end position="138"/>
    </location>
</feature>
<dbReference type="NCBIfam" id="TIGR01730">
    <property type="entry name" value="RND_mfp"/>
    <property type="match status" value="1"/>
</dbReference>
<comment type="caution">
    <text evidence="4">The sequence shown here is derived from an EMBL/GenBank/DDBJ whole genome shotgun (WGS) entry which is preliminary data.</text>
</comment>
<dbReference type="Gene3D" id="2.40.420.20">
    <property type="match status" value="1"/>
</dbReference>
<dbReference type="PATRIC" id="fig|1439726.3.peg.1451"/>
<sequence>MPARARLGGTVVELAVSEGDTVRAGAVIGRILDDKIDFRIAALDAQIGALRSQLANAETELERGRTLLSRGIVSTQRLDELTTAAEVVRNQLAAAEAERQVIVQEAAEGAVLSPADGRVLTVPVTRGAVVLAGETVATIGGGGFFLRLSIPERHASMLTEGATLRIETGHGPAEGRLAKIYPTITSGRVVADVDVPGLDTAFVDARLLVRVPVGERRALVVPVTALVTRSGIDLVMVTTASGTAERAVVVGQRFDHEGEAVAEILTGLQPGMEIVLP</sequence>
<dbReference type="InterPro" id="IPR006143">
    <property type="entry name" value="RND_pump_MFP"/>
</dbReference>
<feature type="coiled-coil region" evidence="2">
    <location>
        <begin position="40"/>
        <end position="105"/>
    </location>
</feature>
<evidence type="ECO:0000256" key="1">
    <source>
        <dbReference type="ARBA" id="ARBA00009477"/>
    </source>
</evidence>
<gene>
    <name evidence="4" type="primary">mdtA_4</name>
    <name evidence="4" type="ORF">A6302_01383</name>
</gene>
<dbReference type="Gene3D" id="2.40.50.100">
    <property type="match status" value="1"/>
</dbReference>
<dbReference type="AlphaFoldDB" id="A0A1E3H4L4"/>
<dbReference type="PANTHER" id="PTHR30469">
    <property type="entry name" value="MULTIDRUG RESISTANCE PROTEIN MDTA"/>
    <property type="match status" value="1"/>
</dbReference>